<keyword evidence="2" id="KW-0472">Membrane</keyword>
<sequence>METHARHITIGIFVLFLVAVGFGVALWLGGARSDREFHYYRVMFDEPVIGLSIGSPVQYSGITVGEIVALSLLPEDPRRAIARVRIDTSIAIRQDTRAELVVTGITGAAVIQLSDGGPKVPLLSRKDGEEPLILAPRSALASLVSGDGNTMTTVNGILRRTHDVFSPENVALIHRTLVNLESTSSAIAEQRSELAALVNNLTVASQESTAALRKANAVIGDAQSILNEEGRPALASTREAMASLERSSARIESVLQRNEASLDQGMASAGPAMNELRLSLSNLNTVLRRLDRNPAGYLLGGENIEETKP</sequence>
<dbReference type="EMBL" id="CADILH010000012">
    <property type="protein sequence ID" value="CAB3938013.1"/>
    <property type="molecule type" value="Genomic_DNA"/>
</dbReference>
<feature type="domain" description="Mce/MlaD" evidence="3">
    <location>
        <begin position="40"/>
        <end position="116"/>
    </location>
</feature>
<accession>A0A6S7FKF0</accession>
<name>A0A6S7FKF0_9BURK</name>
<dbReference type="Proteomes" id="UP000494183">
    <property type="component" value="Unassembled WGS sequence"/>
</dbReference>
<reference evidence="4 5" key="1">
    <citation type="submission" date="2020-04" db="EMBL/GenBank/DDBJ databases">
        <authorList>
            <person name="De Canck E."/>
        </authorList>
    </citation>
    <scope>NUCLEOTIDE SEQUENCE [LARGE SCALE GENOMIC DNA]</scope>
    <source>
        <strain evidence="4 5">LMG 6000</strain>
    </source>
</reference>
<organism evidence="4 5">
    <name type="scientific">Achromobacter insolitus</name>
    <dbReference type="NCBI Taxonomy" id="217204"/>
    <lineage>
        <taxon>Bacteria</taxon>
        <taxon>Pseudomonadati</taxon>
        <taxon>Pseudomonadota</taxon>
        <taxon>Betaproteobacteria</taxon>
        <taxon>Burkholderiales</taxon>
        <taxon>Alcaligenaceae</taxon>
        <taxon>Achromobacter</taxon>
    </lineage>
</organism>
<dbReference type="InterPro" id="IPR003399">
    <property type="entry name" value="Mce/MlaD"/>
</dbReference>
<dbReference type="PANTHER" id="PTHR36698">
    <property type="entry name" value="BLL5892 PROTEIN"/>
    <property type="match status" value="1"/>
</dbReference>
<dbReference type="RefSeq" id="WP_175201550.1">
    <property type="nucleotide sequence ID" value="NZ_CADILH010000012.1"/>
</dbReference>
<protein>
    <recommendedName>
        <fullName evidence="3">Mce/MlaD domain-containing protein</fullName>
    </recommendedName>
</protein>
<evidence type="ECO:0000259" key="3">
    <source>
        <dbReference type="Pfam" id="PF02470"/>
    </source>
</evidence>
<dbReference type="Pfam" id="PF02470">
    <property type="entry name" value="MlaD"/>
    <property type="match status" value="1"/>
</dbReference>
<feature type="transmembrane region" description="Helical" evidence="2">
    <location>
        <begin position="7"/>
        <end position="28"/>
    </location>
</feature>
<evidence type="ECO:0000256" key="1">
    <source>
        <dbReference type="SAM" id="Coils"/>
    </source>
</evidence>
<keyword evidence="1" id="KW-0175">Coiled coil</keyword>
<evidence type="ECO:0000313" key="5">
    <source>
        <dbReference type="Proteomes" id="UP000494183"/>
    </source>
</evidence>
<evidence type="ECO:0000256" key="2">
    <source>
        <dbReference type="SAM" id="Phobius"/>
    </source>
</evidence>
<proteinExistence type="predicted"/>
<keyword evidence="5" id="KW-1185">Reference proteome</keyword>
<dbReference type="AlphaFoldDB" id="A0A6S7FKF0"/>
<evidence type="ECO:0000313" key="4">
    <source>
        <dbReference type="EMBL" id="CAB3938013.1"/>
    </source>
</evidence>
<feature type="coiled-coil region" evidence="1">
    <location>
        <begin position="180"/>
        <end position="207"/>
    </location>
</feature>
<keyword evidence="2" id="KW-1133">Transmembrane helix</keyword>
<gene>
    <name evidence="4" type="ORF">LMG6000_05639</name>
</gene>
<dbReference type="PANTHER" id="PTHR36698:SF2">
    <property type="entry name" value="MCE_MLAD DOMAIN-CONTAINING PROTEIN"/>
    <property type="match status" value="1"/>
</dbReference>
<keyword evidence="2" id="KW-0812">Transmembrane</keyword>